<accession>A0A0C9X7C0</accession>
<dbReference type="EMBL" id="KN838841">
    <property type="protein sequence ID" value="KIJ93476.1"/>
    <property type="molecule type" value="Genomic_DNA"/>
</dbReference>
<reference evidence="1 2" key="1">
    <citation type="submission" date="2014-04" db="EMBL/GenBank/DDBJ databases">
        <authorList>
            <consortium name="DOE Joint Genome Institute"/>
            <person name="Kuo A."/>
            <person name="Kohler A."/>
            <person name="Nagy L.G."/>
            <person name="Floudas D."/>
            <person name="Copeland A."/>
            <person name="Barry K.W."/>
            <person name="Cichocki N."/>
            <person name="Veneault-Fourrey C."/>
            <person name="LaButti K."/>
            <person name="Lindquist E.A."/>
            <person name="Lipzen A."/>
            <person name="Lundell T."/>
            <person name="Morin E."/>
            <person name="Murat C."/>
            <person name="Sun H."/>
            <person name="Tunlid A."/>
            <person name="Henrissat B."/>
            <person name="Grigoriev I.V."/>
            <person name="Hibbett D.S."/>
            <person name="Martin F."/>
            <person name="Nordberg H.P."/>
            <person name="Cantor M.N."/>
            <person name="Hua S.X."/>
        </authorList>
    </citation>
    <scope>NUCLEOTIDE SEQUENCE [LARGE SCALE GENOMIC DNA]</scope>
    <source>
        <strain evidence="1 2">LaAM-08-1</strain>
    </source>
</reference>
<feature type="non-terminal residue" evidence="1">
    <location>
        <position position="1"/>
    </location>
</feature>
<dbReference type="OrthoDB" id="5599163at2759"/>
<gene>
    <name evidence="1" type="ORF">K443DRAFT_56228</name>
</gene>
<dbReference type="STRING" id="1095629.A0A0C9X7C0"/>
<dbReference type="Proteomes" id="UP000054477">
    <property type="component" value="Unassembled WGS sequence"/>
</dbReference>
<sequence length="58" mass="6705">MVLRIKERWKKLENWLPPATDALATHFSGRACGGMFDLYVGYDERLLAKSSRDLTTFQ</sequence>
<dbReference type="AlphaFoldDB" id="A0A0C9X7C0"/>
<proteinExistence type="predicted"/>
<dbReference type="HOGENOM" id="CLU_2984528_0_0_1"/>
<organism evidence="1 2">
    <name type="scientific">Laccaria amethystina LaAM-08-1</name>
    <dbReference type="NCBI Taxonomy" id="1095629"/>
    <lineage>
        <taxon>Eukaryota</taxon>
        <taxon>Fungi</taxon>
        <taxon>Dikarya</taxon>
        <taxon>Basidiomycota</taxon>
        <taxon>Agaricomycotina</taxon>
        <taxon>Agaricomycetes</taxon>
        <taxon>Agaricomycetidae</taxon>
        <taxon>Agaricales</taxon>
        <taxon>Agaricineae</taxon>
        <taxon>Hydnangiaceae</taxon>
        <taxon>Laccaria</taxon>
    </lineage>
</organism>
<reference evidence="2" key="2">
    <citation type="submission" date="2015-01" db="EMBL/GenBank/DDBJ databases">
        <title>Evolutionary Origins and Diversification of the Mycorrhizal Mutualists.</title>
        <authorList>
            <consortium name="DOE Joint Genome Institute"/>
            <consortium name="Mycorrhizal Genomics Consortium"/>
            <person name="Kohler A."/>
            <person name="Kuo A."/>
            <person name="Nagy L.G."/>
            <person name="Floudas D."/>
            <person name="Copeland A."/>
            <person name="Barry K.W."/>
            <person name="Cichocki N."/>
            <person name="Veneault-Fourrey C."/>
            <person name="LaButti K."/>
            <person name="Lindquist E.A."/>
            <person name="Lipzen A."/>
            <person name="Lundell T."/>
            <person name="Morin E."/>
            <person name="Murat C."/>
            <person name="Riley R."/>
            <person name="Ohm R."/>
            <person name="Sun H."/>
            <person name="Tunlid A."/>
            <person name="Henrissat B."/>
            <person name="Grigoriev I.V."/>
            <person name="Hibbett D.S."/>
            <person name="Martin F."/>
        </authorList>
    </citation>
    <scope>NUCLEOTIDE SEQUENCE [LARGE SCALE GENOMIC DNA]</scope>
    <source>
        <strain evidence="2">LaAM-08-1</strain>
    </source>
</reference>
<evidence type="ECO:0000313" key="2">
    <source>
        <dbReference type="Proteomes" id="UP000054477"/>
    </source>
</evidence>
<evidence type="ECO:0000313" key="1">
    <source>
        <dbReference type="EMBL" id="KIJ93476.1"/>
    </source>
</evidence>
<name>A0A0C9X7C0_9AGAR</name>
<keyword evidence="2" id="KW-1185">Reference proteome</keyword>
<protein>
    <submittedName>
        <fullName evidence="1">Uncharacterized protein</fullName>
    </submittedName>
</protein>